<sequence length="300" mass="31289">MAPPGNRRTGYSRRAQYNTFFAYVAGVVGILAGGFFLIGSIASPASYEGLRSLASDATAPVMRLVTGGRSAASGAWNDVSGYAASGAEVARLRREVQLARVAAIQAQAQADENRRLKALLQLHDEAPRPVTNAWLIAGSNSSTRRFATISAGRAQGVQPGMPVRSPIGLVGRVLEVGHHSARILLITDTESVVPVRRASDGLPGFATGRADGTVQLRLITLGVNPLRPGDTFVTSGSGGIYWPGTPIAVVSTLTRDGAIAHVLSAPAASEMVVVQPAWQPTADDSLPPPANTTPADKRKP</sequence>
<dbReference type="InterPro" id="IPR042175">
    <property type="entry name" value="Cell/Rod_MreC_2"/>
</dbReference>
<feature type="domain" description="Rod shape-determining protein MreC beta-barrel core" evidence="7">
    <location>
        <begin position="136"/>
        <end position="257"/>
    </location>
</feature>
<keyword evidence="9" id="KW-1185">Reference proteome</keyword>
<dbReference type="Gene3D" id="2.40.10.350">
    <property type="entry name" value="Rod shape-determining protein MreC, domain 2"/>
    <property type="match status" value="1"/>
</dbReference>
<organism evidence="8 9">
    <name type="scientific">Novosphingobium ovatum</name>
    <dbReference type="NCBI Taxonomy" id="1908523"/>
    <lineage>
        <taxon>Bacteria</taxon>
        <taxon>Pseudomonadati</taxon>
        <taxon>Pseudomonadota</taxon>
        <taxon>Alphaproteobacteria</taxon>
        <taxon>Sphingomonadales</taxon>
        <taxon>Sphingomonadaceae</taxon>
        <taxon>Novosphingobium</taxon>
    </lineage>
</organism>
<dbReference type="Pfam" id="PF04085">
    <property type="entry name" value="MreC"/>
    <property type="match status" value="1"/>
</dbReference>
<dbReference type="Gene3D" id="2.40.10.340">
    <property type="entry name" value="Rod shape-determining protein MreC, domain 1"/>
    <property type="match status" value="1"/>
</dbReference>
<evidence type="ECO:0000256" key="2">
    <source>
        <dbReference type="ARBA" id="ARBA00013855"/>
    </source>
</evidence>
<keyword evidence="6" id="KW-0472">Membrane</keyword>
<evidence type="ECO:0000313" key="8">
    <source>
        <dbReference type="EMBL" id="NBC36317.1"/>
    </source>
</evidence>
<dbReference type="PANTHER" id="PTHR34138">
    <property type="entry name" value="CELL SHAPE-DETERMINING PROTEIN MREC"/>
    <property type="match status" value="1"/>
</dbReference>
<evidence type="ECO:0000256" key="5">
    <source>
        <dbReference type="SAM" id="MobiDB-lite"/>
    </source>
</evidence>
<reference evidence="9" key="1">
    <citation type="submission" date="2020-01" db="EMBL/GenBank/DDBJ databases">
        <title>Sphingomonas sp. strain CSW-10.</title>
        <authorList>
            <person name="Chen W.-M."/>
        </authorList>
    </citation>
    <scope>NUCLEOTIDE SEQUENCE [LARGE SCALE GENOMIC DNA]</scope>
    <source>
        <strain evidence="9">FSY-8</strain>
    </source>
</reference>
<evidence type="ECO:0000256" key="1">
    <source>
        <dbReference type="ARBA" id="ARBA00009369"/>
    </source>
</evidence>
<protein>
    <recommendedName>
        <fullName evidence="2">Cell shape-determining protein MreC</fullName>
    </recommendedName>
    <alternativeName>
        <fullName evidence="4">Cell shape protein MreC</fullName>
    </alternativeName>
</protein>
<name>A0ABW9XCW4_9SPHN</name>
<comment type="similarity">
    <text evidence="1">Belongs to the MreC family.</text>
</comment>
<evidence type="ECO:0000259" key="7">
    <source>
        <dbReference type="Pfam" id="PF04085"/>
    </source>
</evidence>
<dbReference type="Proteomes" id="UP000753724">
    <property type="component" value="Unassembled WGS sequence"/>
</dbReference>
<feature type="region of interest" description="Disordered" evidence="5">
    <location>
        <begin position="278"/>
        <end position="300"/>
    </location>
</feature>
<keyword evidence="6" id="KW-0812">Transmembrane</keyword>
<gene>
    <name evidence="8" type="ORF">GTZ99_07060</name>
</gene>
<proteinExistence type="inferred from homology"/>
<evidence type="ECO:0000256" key="6">
    <source>
        <dbReference type="SAM" id="Phobius"/>
    </source>
</evidence>
<evidence type="ECO:0000313" key="9">
    <source>
        <dbReference type="Proteomes" id="UP000753724"/>
    </source>
</evidence>
<evidence type="ECO:0000256" key="3">
    <source>
        <dbReference type="ARBA" id="ARBA00022960"/>
    </source>
</evidence>
<comment type="caution">
    <text evidence="8">The sequence shown here is derived from an EMBL/GenBank/DDBJ whole genome shotgun (WGS) entry which is preliminary data.</text>
</comment>
<feature type="transmembrane region" description="Helical" evidence="6">
    <location>
        <begin position="20"/>
        <end position="42"/>
    </location>
</feature>
<keyword evidence="3" id="KW-0133">Cell shape</keyword>
<dbReference type="EMBL" id="JAAAPO010000002">
    <property type="protein sequence ID" value="NBC36317.1"/>
    <property type="molecule type" value="Genomic_DNA"/>
</dbReference>
<keyword evidence="6" id="KW-1133">Transmembrane helix</keyword>
<dbReference type="RefSeq" id="WP_161717539.1">
    <property type="nucleotide sequence ID" value="NZ_JAAAPO010000002.1"/>
</dbReference>
<accession>A0ABW9XCW4</accession>
<dbReference type="InterPro" id="IPR007221">
    <property type="entry name" value="MreC"/>
</dbReference>
<evidence type="ECO:0000256" key="4">
    <source>
        <dbReference type="ARBA" id="ARBA00032089"/>
    </source>
</evidence>
<dbReference type="PANTHER" id="PTHR34138:SF1">
    <property type="entry name" value="CELL SHAPE-DETERMINING PROTEIN MREC"/>
    <property type="match status" value="1"/>
</dbReference>
<dbReference type="InterPro" id="IPR042177">
    <property type="entry name" value="Cell/Rod_1"/>
</dbReference>
<dbReference type="InterPro" id="IPR055342">
    <property type="entry name" value="MreC_beta-barrel_core"/>
</dbReference>